<dbReference type="Proteomes" id="UP001499933">
    <property type="component" value="Unassembled WGS sequence"/>
</dbReference>
<protein>
    <submittedName>
        <fullName evidence="6">FAD-binding oxidoreductase</fullName>
    </submittedName>
</protein>
<dbReference type="SUPFAM" id="SSF56176">
    <property type="entry name" value="FAD-binding/transporter-associated domain-like"/>
    <property type="match status" value="1"/>
</dbReference>
<feature type="region of interest" description="Disordered" evidence="4">
    <location>
        <begin position="517"/>
        <end position="538"/>
    </location>
</feature>
<keyword evidence="3" id="KW-0560">Oxidoreductase</keyword>
<keyword evidence="7" id="KW-1185">Reference proteome</keyword>
<evidence type="ECO:0000313" key="6">
    <source>
        <dbReference type="EMBL" id="GAA1971278.1"/>
    </source>
</evidence>
<dbReference type="InterPro" id="IPR006094">
    <property type="entry name" value="Oxid_FAD_bind_N"/>
</dbReference>
<dbReference type="InterPro" id="IPR016164">
    <property type="entry name" value="FAD-linked_Oxase-like_C"/>
</dbReference>
<evidence type="ECO:0000256" key="1">
    <source>
        <dbReference type="ARBA" id="ARBA00022630"/>
    </source>
</evidence>
<keyword evidence="1" id="KW-0285">Flavoprotein</keyword>
<reference evidence="7" key="1">
    <citation type="journal article" date="2019" name="Int. J. Syst. Evol. Microbiol.">
        <title>The Global Catalogue of Microorganisms (GCM) 10K type strain sequencing project: providing services to taxonomists for standard genome sequencing and annotation.</title>
        <authorList>
            <consortium name="The Broad Institute Genomics Platform"/>
            <consortium name="The Broad Institute Genome Sequencing Center for Infectious Disease"/>
            <person name="Wu L."/>
            <person name="Ma J."/>
        </authorList>
    </citation>
    <scope>NUCLEOTIDE SEQUENCE [LARGE SCALE GENOMIC DNA]</scope>
    <source>
        <strain evidence="7">JCM 14901</strain>
    </source>
</reference>
<dbReference type="InterPro" id="IPR016170">
    <property type="entry name" value="Cytok_DH_C_sf"/>
</dbReference>
<dbReference type="SUPFAM" id="SSF55103">
    <property type="entry name" value="FAD-linked oxidases, C-terminal domain"/>
    <property type="match status" value="1"/>
</dbReference>
<accession>A0ABP5CYW1</accession>
<dbReference type="PROSITE" id="PS51387">
    <property type="entry name" value="FAD_PCMH"/>
    <property type="match status" value="1"/>
</dbReference>
<dbReference type="InterPro" id="IPR036318">
    <property type="entry name" value="FAD-bd_PCMH-like_sf"/>
</dbReference>
<dbReference type="InterPro" id="IPR016171">
    <property type="entry name" value="Vanillyl_alc_oxidase_C-sub2"/>
</dbReference>
<proteinExistence type="predicted"/>
<gene>
    <name evidence="6" type="ORF">GCM10009776_37780</name>
</gene>
<keyword evidence="2" id="KW-0274">FAD</keyword>
<dbReference type="PANTHER" id="PTHR11748:SF114">
    <property type="entry name" value="ARYL-ALCOHOL OXIDASE VANILLYL-ALCOHOL OXIDASE (AFU_ORTHOLOGUE AFUA_3G09500)-RELATED"/>
    <property type="match status" value="1"/>
</dbReference>
<dbReference type="InterPro" id="IPR016169">
    <property type="entry name" value="FAD-bd_PCMH_sub2"/>
</dbReference>
<name>A0ABP5CYW1_9MICO</name>
<dbReference type="PANTHER" id="PTHR11748">
    <property type="entry name" value="D-LACTATE DEHYDROGENASE"/>
    <property type="match status" value="1"/>
</dbReference>
<evidence type="ECO:0000313" key="7">
    <source>
        <dbReference type="Proteomes" id="UP001499933"/>
    </source>
</evidence>
<organism evidence="6 7">
    <name type="scientific">Microbacterium deminutum</name>
    <dbReference type="NCBI Taxonomy" id="344164"/>
    <lineage>
        <taxon>Bacteria</taxon>
        <taxon>Bacillati</taxon>
        <taxon>Actinomycetota</taxon>
        <taxon>Actinomycetes</taxon>
        <taxon>Micrococcales</taxon>
        <taxon>Microbacteriaceae</taxon>
        <taxon>Microbacterium</taxon>
    </lineage>
</organism>
<dbReference type="InterPro" id="IPR016166">
    <property type="entry name" value="FAD-bd_PCMH"/>
</dbReference>
<evidence type="ECO:0000259" key="5">
    <source>
        <dbReference type="PROSITE" id="PS51387"/>
    </source>
</evidence>
<dbReference type="Gene3D" id="3.40.462.10">
    <property type="entry name" value="FAD-linked oxidases, C-terminal domain"/>
    <property type="match status" value="1"/>
</dbReference>
<dbReference type="Gene3D" id="3.30.465.10">
    <property type="match status" value="1"/>
</dbReference>
<dbReference type="EMBL" id="BAAAOG010000017">
    <property type="protein sequence ID" value="GAA1971278.1"/>
    <property type="molecule type" value="Genomic_DNA"/>
</dbReference>
<evidence type="ECO:0000256" key="2">
    <source>
        <dbReference type="ARBA" id="ARBA00022827"/>
    </source>
</evidence>
<evidence type="ECO:0000256" key="3">
    <source>
        <dbReference type="ARBA" id="ARBA00023002"/>
    </source>
</evidence>
<evidence type="ECO:0000256" key="4">
    <source>
        <dbReference type="SAM" id="MobiDB-lite"/>
    </source>
</evidence>
<comment type="caution">
    <text evidence="6">The sequence shown here is derived from an EMBL/GenBank/DDBJ whole genome shotgun (WGS) entry which is preliminary data.</text>
</comment>
<feature type="domain" description="FAD-binding PCMH-type" evidence="5">
    <location>
        <begin position="51"/>
        <end position="237"/>
    </location>
</feature>
<dbReference type="Pfam" id="PF01565">
    <property type="entry name" value="FAD_binding_4"/>
    <property type="match status" value="1"/>
</dbReference>
<dbReference type="Gene3D" id="1.10.45.10">
    <property type="entry name" value="Vanillyl-alcohol Oxidase, Chain A, domain 4"/>
    <property type="match status" value="1"/>
</dbReference>
<dbReference type="Gene3D" id="3.30.43.10">
    <property type="entry name" value="Uridine Diphospho-n-acetylenolpyruvylglucosamine Reductase, domain 2"/>
    <property type="match status" value="1"/>
</dbReference>
<sequence>MMPSTESSIAPTALPAELVRDLVAIVGEDAVVVDRAGLEEYRDAYWIPGDDSYAASAIVQPATTEQVQDVVRLVNRYGVPIWPLSQGRNLGHGGPSPRVRGSIQLGLQRMNTILEIDEELAYAVVEPGVTWQDLHEAVHNAGYRLLTPVPDLGWGSIVGNAMDSGHTYQHYGADYMMPTGLEVVLPDGELLRTGQGAIPDSKTWHLYKRSLGPSLDPLFIQSNLGIVTRMGVWLKRLPDAYAPLTLIIDDDSDLEAAIDTIRELRLAGHLEGIPAVYSTLRAAQMLRDDPVPARPEPFTADELREIAGERKLGAWAVRAYVWGDSELVELRLRRIVEAWHRIPSGHVDPLRVYAPDEYPELSFSAGQIGIGIPTLRALETTPPHIAHLDISPVVPLRGADIRTVVEELRRQYASAGLNFGLGIMVTGERSAVPIAGIRYDRTDEQSVRAAFKLGKRMIEALGQLGYVDGRPHLEFMDLAAAQHSFNDHAYRRFVEKLKDAVDPNGILSPGRHGIWPLRYRHEQPQPDGGSVRPREASG</sequence>
<dbReference type="InterPro" id="IPR016167">
    <property type="entry name" value="FAD-bd_PCMH_sub1"/>
</dbReference>